<dbReference type="GO" id="GO:0005886">
    <property type="term" value="C:plasma membrane"/>
    <property type="evidence" value="ECO:0007669"/>
    <property type="project" value="UniProtKB-SubCell"/>
</dbReference>
<dbReference type="GO" id="GO:0043025">
    <property type="term" value="C:neuronal cell body"/>
    <property type="evidence" value="ECO:0007669"/>
    <property type="project" value="TreeGrafter"/>
</dbReference>
<dbReference type="Pfam" id="PF08395">
    <property type="entry name" value="7tm_7"/>
    <property type="match status" value="1"/>
</dbReference>
<evidence type="ECO:0000256" key="5">
    <source>
        <dbReference type="ARBA" id="ARBA00023136"/>
    </source>
</evidence>
<organism evidence="9 10">
    <name type="scientific">Tenebrio molitor</name>
    <name type="common">Yellow mealworm beetle</name>
    <dbReference type="NCBI Taxonomy" id="7067"/>
    <lineage>
        <taxon>Eukaryota</taxon>
        <taxon>Metazoa</taxon>
        <taxon>Ecdysozoa</taxon>
        <taxon>Arthropoda</taxon>
        <taxon>Hexapoda</taxon>
        <taxon>Insecta</taxon>
        <taxon>Pterygota</taxon>
        <taxon>Neoptera</taxon>
        <taxon>Endopterygota</taxon>
        <taxon>Coleoptera</taxon>
        <taxon>Polyphaga</taxon>
        <taxon>Cucujiformia</taxon>
        <taxon>Tenebrionidae</taxon>
        <taxon>Tenebrio</taxon>
    </lineage>
</organism>
<dbReference type="GO" id="GO:0030425">
    <property type="term" value="C:dendrite"/>
    <property type="evidence" value="ECO:0007669"/>
    <property type="project" value="TreeGrafter"/>
</dbReference>
<dbReference type="GO" id="GO:0050909">
    <property type="term" value="P:sensory perception of taste"/>
    <property type="evidence" value="ECO:0007669"/>
    <property type="project" value="InterPro"/>
</dbReference>
<comment type="function">
    <text evidence="8">Gustatory receptor which mediates acceptance or avoidance behavior, depending on its substrates.</text>
</comment>
<evidence type="ECO:0000256" key="4">
    <source>
        <dbReference type="ARBA" id="ARBA00022989"/>
    </source>
</evidence>
<keyword evidence="3 8" id="KW-0812">Transmembrane</keyword>
<dbReference type="AlphaFoldDB" id="A0A8J6HKT0"/>
<dbReference type="GO" id="GO:0007635">
    <property type="term" value="P:chemosensory behavior"/>
    <property type="evidence" value="ECO:0007669"/>
    <property type="project" value="TreeGrafter"/>
</dbReference>
<name>A0A8J6HKT0_TENMO</name>
<gene>
    <name evidence="9" type="ORF">GEV33_006659</name>
</gene>
<dbReference type="EMBL" id="JABDTM020022009">
    <property type="protein sequence ID" value="KAH0816132.1"/>
    <property type="molecule type" value="Genomic_DNA"/>
</dbReference>
<feature type="transmembrane region" description="Helical" evidence="8">
    <location>
        <begin position="173"/>
        <end position="191"/>
    </location>
</feature>
<feature type="transmembrane region" description="Helical" evidence="8">
    <location>
        <begin position="82"/>
        <end position="103"/>
    </location>
</feature>
<dbReference type="GO" id="GO:0007165">
    <property type="term" value="P:signal transduction"/>
    <property type="evidence" value="ECO:0007669"/>
    <property type="project" value="UniProtKB-KW"/>
</dbReference>
<keyword evidence="6 8" id="KW-0675">Receptor</keyword>
<feature type="transmembrane region" description="Helical" evidence="8">
    <location>
        <begin position="211"/>
        <end position="232"/>
    </location>
</feature>
<accession>A0A8J6HKT0</accession>
<evidence type="ECO:0000313" key="9">
    <source>
        <dbReference type="EMBL" id="KAH0816132.1"/>
    </source>
</evidence>
<keyword evidence="2 8" id="KW-1003">Cell membrane</keyword>
<proteinExistence type="inferred from homology"/>
<evidence type="ECO:0000256" key="2">
    <source>
        <dbReference type="ARBA" id="ARBA00022475"/>
    </source>
</evidence>
<reference evidence="9" key="1">
    <citation type="journal article" date="2020" name="J Insects Food Feed">
        <title>The yellow mealworm (Tenebrio molitor) genome: a resource for the emerging insects as food and feed industry.</title>
        <authorList>
            <person name="Eriksson T."/>
            <person name="Andere A."/>
            <person name="Kelstrup H."/>
            <person name="Emery V."/>
            <person name="Picard C."/>
        </authorList>
    </citation>
    <scope>NUCLEOTIDE SEQUENCE</scope>
    <source>
        <strain evidence="9">Stoneville</strain>
        <tissue evidence="9">Whole head</tissue>
    </source>
</reference>
<evidence type="ECO:0000313" key="10">
    <source>
        <dbReference type="Proteomes" id="UP000719412"/>
    </source>
</evidence>
<evidence type="ECO:0000256" key="3">
    <source>
        <dbReference type="ARBA" id="ARBA00022692"/>
    </source>
</evidence>
<dbReference type="Proteomes" id="UP000719412">
    <property type="component" value="Unassembled WGS sequence"/>
</dbReference>
<comment type="caution">
    <text evidence="9">The sequence shown here is derived from an EMBL/GenBank/DDBJ whole genome shotgun (WGS) entry which is preliminary data.</text>
</comment>
<evidence type="ECO:0000256" key="1">
    <source>
        <dbReference type="ARBA" id="ARBA00004651"/>
    </source>
</evidence>
<keyword evidence="4 8" id="KW-1133">Transmembrane helix</keyword>
<comment type="subcellular location">
    <subcellularLocation>
        <location evidence="1 8">Cell membrane</location>
        <topology evidence="1 8">Multi-pass membrane protein</topology>
    </subcellularLocation>
</comment>
<reference evidence="9" key="2">
    <citation type="submission" date="2021-08" db="EMBL/GenBank/DDBJ databases">
        <authorList>
            <person name="Eriksson T."/>
        </authorList>
    </citation>
    <scope>NUCLEOTIDE SEQUENCE</scope>
    <source>
        <strain evidence="9">Stoneville</strain>
        <tissue evidence="9">Whole head</tissue>
    </source>
</reference>
<feature type="transmembrane region" description="Helical" evidence="8">
    <location>
        <begin position="20"/>
        <end position="41"/>
    </location>
</feature>
<dbReference type="PANTHER" id="PTHR21143">
    <property type="entry name" value="INVERTEBRATE GUSTATORY RECEPTOR"/>
    <property type="match status" value="1"/>
</dbReference>
<comment type="similarity">
    <text evidence="8">Belongs to the insect chemoreceptor superfamily. Gustatory receptor (GR) family.</text>
</comment>
<evidence type="ECO:0000256" key="7">
    <source>
        <dbReference type="ARBA" id="ARBA00023224"/>
    </source>
</evidence>
<feature type="transmembrane region" description="Helical" evidence="8">
    <location>
        <begin position="288"/>
        <end position="306"/>
    </location>
</feature>
<keyword evidence="10" id="KW-1185">Reference proteome</keyword>
<dbReference type="InterPro" id="IPR013604">
    <property type="entry name" value="7TM_chemorcpt"/>
</dbReference>
<keyword evidence="7 8" id="KW-0807">Transducer</keyword>
<sequence>MGVMASMDYYKDSFAKLNFVKIAVCILAEWIWCAFNCRIILETSKVRSWRRLIEGLKGTSHLVPDEDIQSGKVLFKFLVPQIIFWACTIYRNWFSVTVVGVIYLKWFSVNIFESYLQFFYTLYIYTLLEMIRKRYEGLRRRCEHRFFQNGPHLAQLSRFACSLNKAVDAFNDTFGYSLILLISFTTLQILYYLDFNLQVEEYGDANLIQMVVTQVLFILQSFVPTLMMILTCDNIVEESRKIIFLVSHSSLGIVDCKMRQDLDRFLTILTTNAPCFSAAGYFPINRSTIFSIFGTVATFLIVMLTLDPAQPDCIVKTNLTET</sequence>
<evidence type="ECO:0000256" key="8">
    <source>
        <dbReference type="RuleBase" id="RU363108"/>
    </source>
</evidence>
<evidence type="ECO:0000256" key="6">
    <source>
        <dbReference type="ARBA" id="ARBA00023170"/>
    </source>
</evidence>
<dbReference type="GO" id="GO:0008049">
    <property type="term" value="P:male courtship behavior"/>
    <property type="evidence" value="ECO:0007669"/>
    <property type="project" value="TreeGrafter"/>
</dbReference>
<feature type="transmembrane region" description="Helical" evidence="8">
    <location>
        <begin position="115"/>
        <end position="131"/>
    </location>
</feature>
<feature type="transmembrane region" description="Helical" evidence="8">
    <location>
        <begin position="265"/>
        <end position="282"/>
    </location>
</feature>
<dbReference type="PANTHER" id="PTHR21143:SF104">
    <property type="entry name" value="GUSTATORY RECEPTOR 8A-RELATED"/>
    <property type="match status" value="1"/>
</dbReference>
<protein>
    <recommendedName>
        <fullName evidence="8">Gustatory receptor</fullName>
    </recommendedName>
</protein>
<keyword evidence="5 8" id="KW-0472">Membrane</keyword>
<dbReference type="GO" id="GO:0030424">
    <property type="term" value="C:axon"/>
    <property type="evidence" value="ECO:0007669"/>
    <property type="project" value="TreeGrafter"/>
</dbReference>